<comment type="subcellular location">
    <subcellularLocation>
        <location evidence="1">Cell membrane</location>
        <topology evidence="1">Peripheral membrane protein</topology>
        <orientation evidence="1">Cytoplasmic side</orientation>
    </subcellularLocation>
</comment>
<keyword evidence="4" id="KW-1185">Reference proteome</keyword>
<dbReference type="EMBL" id="MQVS01000008">
    <property type="protein sequence ID" value="OKL51245.1"/>
    <property type="molecule type" value="Genomic_DNA"/>
</dbReference>
<dbReference type="InterPro" id="IPR002696">
    <property type="entry name" value="Membr_insert_effic_factor_YidD"/>
</dbReference>
<dbReference type="PANTHER" id="PTHR33383">
    <property type="entry name" value="MEMBRANE PROTEIN INSERTION EFFICIENCY FACTOR-RELATED"/>
    <property type="match status" value="1"/>
</dbReference>
<dbReference type="NCBIfam" id="TIGR00278">
    <property type="entry name" value="membrane protein insertion efficiency factor YidD"/>
    <property type="match status" value="1"/>
</dbReference>
<gene>
    <name evidence="3" type="ORF">BSZ40_07985</name>
</gene>
<proteinExistence type="inferred from homology"/>
<dbReference type="GO" id="GO:0005886">
    <property type="term" value="C:plasma membrane"/>
    <property type="evidence" value="ECO:0007669"/>
    <property type="project" value="UniProtKB-SubCell"/>
</dbReference>
<keyword evidence="1" id="KW-0472">Membrane</keyword>
<sequence length="110" mass="11950">MVKRALLALIGAYQKHISPARPRTCRYFPTCSAYAVGALQTHGLVKGGLLALWRLARCWPWTPGGVDLVPYPGRWRSTPTQNDTLPDGSRIGFGHTSGQQGARGGPHKVD</sequence>
<evidence type="ECO:0000313" key="3">
    <source>
        <dbReference type="EMBL" id="OKL51245.1"/>
    </source>
</evidence>
<evidence type="ECO:0000313" key="4">
    <source>
        <dbReference type="Proteomes" id="UP000185612"/>
    </source>
</evidence>
<accession>A0A1Q5PUZ0</accession>
<dbReference type="Proteomes" id="UP000185612">
    <property type="component" value="Unassembled WGS sequence"/>
</dbReference>
<keyword evidence="1" id="KW-1003">Cell membrane</keyword>
<dbReference type="SMART" id="SM01234">
    <property type="entry name" value="Haemolytic"/>
    <property type="match status" value="1"/>
</dbReference>
<dbReference type="HAMAP" id="MF_00386">
    <property type="entry name" value="UPF0161_YidD"/>
    <property type="match status" value="1"/>
</dbReference>
<evidence type="ECO:0000256" key="2">
    <source>
        <dbReference type="SAM" id="MobiDB-lite"/>
    </source>
</evidence>
<evidence type="ECO:0000256" key="1">
    <source>
        <dbReference type="HAMAP-Rule" id="MF_00386"/>
    </source>
</evidence>
<name>A0A1Q5PUZ0_9ACTO</name>
<dbReference type="STRING" id="52770.BSZ40_07985"/>
<dbReference type="FunCoup" id="A0A1Q5PUZ0">
    <property type="interactions" value="21"/>
</dbReference>
<dbReference type="Pfam" id="PF01809">
    <property type="entry name" value="YidD"/>
    <property type="match status" value="1"/>
</dbReference>
<dbReference type="InParanoid" id="A0A1Q5PUZ0"/>
<dbReference type="PANTHER" id="PTHR33383:SF1">
    <property type="entry name" value="MEMBRANE PROTEIN INSERTION EFFICIENCY FACTOR-RELATED"/>
    <property type="match status" value="1"/>
</dbReference>
<comment type="function">
    <text evidence="1">Could be involved in insertion of integral membrane proteins into the membrane.</text>
</comment>
<comment type="similarity">
    <text evidence="1">Belongs to the UPF0161 family.</text>
</comment>
<feature type="region of interest" description="Disordered" evidence="2">
    <location>
        <begin position="76"/>
        <end position="110"/>
    </location>
</feature>
<reference evidence="4" key="1">
    <citation type="submission" date="2016-12" db="EMBL/GenBank/DDBJ databases">
        <authorList>
            <person name="Meng X."/>
        </authorList>
    </citation>
    <scope>NUCLEOTIDE SEQUENCE [LARGE SCALE GENOMIC DNA]</scope>
    <source>
        <strain evidence="4">DSM 20732</strain>
    </source>
</reference>
<protein>
    <recommendedName>
        <fullName evidence="1">Putative membrane protein insertion efficiency factor</fullName>
    </recommendedName>
</protein>
<organism evidence="3 4">
    <name type="scientific">Buchananella hordeovulneris</name>
    <dbReference type="NCBI Taxonomy" id="52770"/>
    <lineage>
        <taxon>Bacteria</taxon>
        <taxon>Bacillati</taxon>
        <taxon>Actinomycetota</taxon>
        <taxon>Actinomycetes</taxon>
        <taxon>Actinomycetales</taxon>
        <taxon>Actinomycetaceae</taxon>
        <taxon>Buchananella</taxon>
    </lineage>
</organism>
<comment type="caution">
    <text evidence="3">The sequence shown here is derived from an EMBL/GenBank/DDBJ whole genome shotgun (WGS) entry which is preliminary data.</text>
</comment>
<dbReference type="AlphaFoldDB" id="A0A1Q5PUZ0"/>